<feature type="region of interest" description="Disordered" evidence="1">
    <location>
        <begin position="16"/>
        <end position="53"/>
    </location>
</feature>
<feature type="compositionally biased region" description="Low complexity" evidence="1">
    <location>
        <begin position="28"/>
        <end position="38"/>
    </location>
</feature>
<sequence>MEMAVRQYIRRRFWEEGTNPQDGGGQAAGDDGVAMVGKAGHRPVGIAGGNRSSTKNLAHAAATTKRFFEQNSSDH</sequence>
<organism evidence="2 3">
    <name type="scientific">Geotalea uraniireducens</name>
    <dbReference type="NCBI Taxonomy" id="351604"/>
    <lineage>
        <taxon>Bacteria</taxon>
        <taxon>Pseudomonadati</taxon>
        <taxon>Thermodesulfobacteriota</taxon>
        <taxon>Desulfuromonadia</taxon>
        <taxon>Geobacterales</taxon>
        <taxon>Geobacteraceae</taxon>
        <taxon>Geotalea</taxon>
    </lineage>
</organism>
<dbReference type="EMBL" id="AP027151">
    <property type="protein sequence ID" value="BDV44557.1"/>
    <property type="molecule type" value="Genomic_DNA"/>
</dbReference>
<accession>A0ABN6VYG9</accession>
<evidence type="ECO:0000256" key="1">
    <source>
        <dbReference type="SAM" id="MobiDB-lite"/>
    </source>
</evidence>
<reference evidence="2 3" key="1">
    <citation type="submission" date="2022-12" db="EMBL/GenBank/DDBJ databases">
        <title>Polyphasic characterization of Geotalea uranireducens NIT-SL11 newly isolated from a complex of sewage sludge and microbially reduced graphene oxide.</title>
        <authorList>
            <person name="Xie L."/>
            <person name="Yoshida N."/>
            <person name="Meng L."/>
        </authorList>
    </citation>
    <scope>NUCLEOTIDE SEQUENCE [LARGE SCALE GENOMIC DNA]</scope>
    <source>
        <strain evidence="2 3">NIT-SL11</strain>
    </source>
</reference>
<protein>
    <submittedName>
        <fullName evidence="2">Uncharacterized protein</fullName>
    </submittedName>
</protein>
<proteinExistence type="predicted"/>
<gene>
    <name evidence="2" type="ORF">GURASL_34800</name>
</gene>
<name>A0ABN6VYG9_9BACT</name>
<evidence type="ECO:0000313" key="3">
    <source>
        <dbReference type="Proteomes" id="UP001317705"/>
    </source>
</evidence>
<evidence type="ECO:0000313" key="2">
    <source>
        <dbReference type="EMBL" id="BDV44557.1"/>
    </source>
</evidence>
<dbReference type="Proteomes" id="UP001317705">
    <property type="component" value="Chromosome"/>
</dbReference>
<keyword evidence="3" id="KW-1185">Reference proteome</keyword>